<evidence type="ECO:0008006" key="2">
    <source>
        <dbReference type="Google" id="ProtNLM"/>
    </source>
</evidence>
<accession>A0A7S0HYA7</accession>
<dbReference type="InterPro" id="IPR011009">
    <property type="entry name" value="Kinase-like_dom_sf"/>
</dbReference>
<gene>
    <name evidence="1" type="ORF">PANT1444_LOCUS17998</name>
</gene>
<dbReference type="AlphaFoldDB" id="A0A7S0HYA7"/>
<dbReference type="SUPFAM" id="SSF56112">
    <property type="entry name" value="Protein kinase-like (PK-like)"/>
    <property type="match status" value="1"/>
</dbReference>
<dbReference type="EMBL" id="HBEP01031880">
    <property type="protein sequence ID" value="CAD8505328.1"/>
    <property type="molecule type" value="Transcribed_RNA"/>
</dbReference>
<reference evidence="1" key="1">
    <citation type="submission" date="2021-01" db="EMBL/GenBank/DDBJ databases">
        <authorList>
            <person name="Corre E."/>
            <person name="Pelletier E."/>
            <person name="Niang G."/>
            <person name="Scheremetjew M."/>
            <person name="Finn R."/>
            <person name="Kale V."/>
            <person name="Holt S."/>
            <person name="Cochrane G."/>
            <person name="Meng A."/>
            <person name="Brown T."/>
            <person name="Cohen L."/>
        </authorList>
    </citation>
    <scope>NUCLEOTIDE SEQUENCE</scope>
    <source>
        <strain evidence="1">CCMP1374</strain>
    </source>
</reference>
<evidence type="ECO:0000313" key="1">
    <source>
        <dbReference type="EMBL" id="CAD8505328.1"/>
    </source>
</evidence>
<name>A0A7S0HYA7_9EUKA</name>
<protein>
    <recommendedName>
        <fullName evidence="2">Non-specific serine/threonine protein kinase</fullName>
    </recommendedName>
</protein>
<proteinExistence type="predicted"/>
<organism evidence="1">
    <name type="scientific">Phaeocystis antarctica</name>
    <dbReference type="NCBI Taxonomy" id="33657"/>
    <lineage>
        <taxon>Eukaryota</taxon>
        <taxon>Haptista</taxon>
        <taxon>Haptophyta</taxon>
        <taxon>Prymnesiophyceae</taxon>
        <taxon>Phaeocystales</taxon>
        <taxon>Phaeocystaceae</taxon>
        <taxon>Phaeocystis</taxon>
    </lineage>
</organism>
<dbReference type="PANTHER" id="PTHR11909">
    <property type="entry name" value="CASEIN KINASE-RELATED"/>
    <property type="match status" value="1"/>
</dbReference>
<dbReference type="Gene3D" id="1.10.510.10">
    <property type="entry name" value="Transferase(Phosphotransferase) domain 1"/>
    <property type="match status" value="1"/>
</dbReference>
<sequence>MVHCIDFGMSLPLHKGKAETPSARRGTLGAVRYASVSNQMLLPLGPRDDLEALAYSLVYLHRGQLPWSQVSAPTQREKFVLIRQAKQHEEPQLLCAGLPPSFAEFLRLCRAMPAHEQPDYAALRALLASDAHRPLRKKGRRHDSER</sequence>
<dbReference type="InterPro" id="IPR050235">
    <property type="entry name" value="CK1_Ser-Thr_kinase"/>
</dbReference>